<proteinExistence type="predicted"/>
<dbReference type="PANTHER" id="PTHR43280">
    <property type="entry name" value="ARAC-FAMILY TRANSCRIPTIONAL REGULATOR"/>
    <property type="match status" value="1"/>
</dbReference>
<evidence type="ECO:0000256" key="1">
    <source>
        <dbReference type="ARBA" id="ARBA00023015"/>
    </source>
</evidence>
<keyword evidence="2" id="KW-0238">DNA-binding</keyword>
<dbReference type="Pfam" id="PF12833">
    <property type="entry name" value="HTH_18"/>
    <property type="match status" value="1"/>
</dbReference>
<dbReference type="SMART" id="SM00342">
    <property type="entry name" value="HTH_ARAC"/>
    <property type="match status" value="1"/>
</dbReference>
<sequence length="374" mass="43115">MLEKILELFSENSNTSIYYYDLTKERWLVEYVNNRCVLINKTQLLKYSRKITEPRIYTSPDNQLYLAIIQHRQDNKHLGDCIVLWEPQLTAVLSNQQTPFEIFSNKITFLNFILNKTELKTPTVHSLGECHFILRIDKDPIPFSEPNSDNIAHAEQNLQVENHLLHLITTGNEKMLSDFLTKFKTNPCAIKLFQGPVQDRRDVLVAALVLATRATISGGIEPSVAEAFKQRVMTVLDRSVETFAAFDILKSILLEAVRLVEQTKRLGNNSLVNRARFLIQSNLEKNWTIDEISNQLGISARYLSKLFKGNLGITVHEYIQQVRLEEAKYKLIYSNKNIACISIELGFADSSHFSRFFKATTQYSPSTFRKKFRT</sequence>
<dbReference type="SUPFAM" id="SSF46689">
    <property type="entry name" value="Homeodomain-like"/>
    <property type="match status" value="2"/>
</dbReference>
<dbReference type="PROSITE" id="PS01124">
    <property type="entry name" value="HTH_ARAC_FAMILY_2"/>
    <property type="match status" value="1"/>
</dbReference>
<dbReference type="PROSITE" id="PS00041">
    <property type="entry name" value="HTH_ARAC_FAMILY_1"/>
    <property type="match status" value="1"/>
</dbReference>
<dbReference type="GO" id="GO:0003700">
    <property type="term" value="F:DNA-binding transcription factor activity"/>
    <property type="evidence" value="ECO:0007669"/>
    <property type="project" value="InterPro"/>
</dbReference>
<evidence type="ECO:0000256" key="2">
    <source>
        <dbReference type="ARBA" id="ARBA00023125"/>
    </source>
</evidence>
<dbReference type="Proteomes" id="UP001179858">
    <property type="component" value="Chromosome"/>
</dbReference>
<name>A0AAF0GSM3_LATSK</name>
<evidence type="ECO:0000313" key="6">
    <source>
        <dbReference type="Proteomes" id="UP001179858"/>
    </source>
</evidence>
<dbReference type="AlphaFoldDB" id="A0AAF0GSM3"/>
<dbReference type="GO" id="GO:0043565">
    <property type="term" value="F:sequence-specific DNA binding"/>
    <property type="evidence" value="ECO:0007669"/>
    <property type="project" value="InterPro"/>
</dbReference>
<reference evidence="5" key="1">
    <citation type="submission" date="2023-04" db="EMBL/GenBank/DDBJ databases">
        <title>Novel strain of Lactilactobacillus sakei and use thereof.</title>
        <authorList>
            <person name="Kim S.Y."/>
        </authorList>
    </citation>
    <scope>NUCLEOTIDE SEQUENCE</scope>
    <source>
        <strain evidence="5">HUP1</strain>
    </source>
</reference>
<accession>A0AAF0GSM3</accession>
<feature type="domain" description="HTH araC/xylS-type" evidence="4">
    <location>
        <begin position="273"/>
        <end position="371"/>
    </location>
</feature>
<dbReference type="InterPro" id="IPR018060">
    <property type="entry name" value="HTH_AraC"/>
</dbReference>
<evidence type="ECO:0000256" key="3">
    <source>
        <dbReference type="ARBA" id="ARBA00023163"/>
    </source>
</evidence>
<evidence type="ECO:0000313" key="5">
    <source>
        <dbReference type="EMBL" id="WGI18851.1"/>
    </source>
</evidence>
<evidence type="ECO:0000259" key="4">
    <source>
        <dbReference type="PROSITE" id="PS01124"/>
    </source>
</evidence>
<protein>
    <submittedName>
        <fullName evidence="5">AraC family transcriptional regulator</fullName>
    </submittedName>
</protein>
<keyword evidence="1" id="KW-0805">Transcription regulation</keyword>
<keyword evidence="3" id="KW-0804">Transcription</keyword>
<dbReference type="Gene3D" id="1.10.10.60">
    <property type="entry name" value="Homeodomain-like"/>
    <property type="match status" value="2"/>
</dbReference>
<dbReference type="InterPro" id="IPR009057">
    <property type="entry name" value="Homeodomain-like_sf"/>
</dbReference>
<dbReference type="InterPro" id="IPR018062">
    <property type="entry name" value="HTH_AraC-typ_CS"/>
</dbReference>
<dbReference type="PANTHER" id="PTHR43280:SF2">
    <property type="entry name" value="HTH-TYPE TRANSCRIPTIONAL REGULATOR EXSA"/>
    <property type="match status" value="1"/>
</dbReference>
<gene>
    <name evidence="5" type="ORF">QBD03_08860</name>
</gene>
<organism evidence="5 6">
    <name type="scientific">Latilactobacillus sakei</name>
    <name type="common">Lactobacillus sakei</name>
    <dbReference type="NCBI Taxonomy" id="1599"/>
    <lineage>
        <taxon>Bacteria</taxon>
        <taxon>Bacillati</taxon>
        <taxon>Bacillota</taxon>
        <taxon>Bacilli</taxon>
        <taxon>Lactobacillales</taxon>
        <taxon>Lactobacillaceae</taxon>
        <taxon>Latilactobacillus</taxon>
    </lineage>
</organism>
<dbReference type="RefSeq" id="WP_280102755.1">
    <property type="nucleotide sequence ID" value="NZ_CP122959.1"/>
</dbReference>
<dbReference type="EMBL" id="CP122959">
    <property type="protein sequence ID" value="WGI18851.1"/>
    <property type="molecule type" value="Genomic_DNA"/>
</dbReference>